<accession>A0A432YP33</accession>
<dbReference type="PROSITE" id="PS00893">
    <property type="entry name" value="NUDIX_BOX"/>
    <property type="match status" value="1"/>
</dbReference>
<dbReference type="InterPro" id="IPR015375">
    <property type="entry name" value="NADH_PPase-like_N"/>
</dbReference>
<dbReference type="InterPro" id="IPR020476">
    <property type="entry name" value="Nudix_hydrolase"/>
</dbReference>
<evidence type="ECO:0000256" key="7">
    <source>
        <dbReference type="ARBA" id="ARBA00022842"/>
    </source>
</evidence>
<protein>
    <recommendedName>
        <fullName evidence="4">NAD(+) diphosphatase</fullName>
        <ecNumber evidence="4">3.6.1.22</ecNumber>
    </recommendedName>
</protein>
<comment type="caution">
    <text evidence="12">The sequence shown here is derived from an EMBL/GenBank/DDBJ whole genome shotgun (WGS) entry which is preliminary data.</text>
</comment>
<dbReference type="PRINTS" id="PR00502">
    <property type="entry name" value="NUDIXFAMILY"/>
</dbReference>
<evidence type="ECO:0000256" key="2">
    <source>
        <dbReference type="ARBA" id="ARBA00001947"/>
    </source>
</evidence>
<comment type="catalytic activity">
    <reaction evidence="9">
        <text>a 5'-end NAD(+)-phospho-ribonucleoside in mRNA + H2O = a 5'-end phospho-adenosine-phospho-ribonucleoside in mRNA + beta-nicotinamide D-ribonucleotide + 2 H(+)</text>
        <dbReference type="Rhea" id="RHEA:60876"/>
        <dbReference type="Rhea" id="RHEA-COMP:15698"/>
        <dbReference type="Rhea" id="RHEA-COMP:15719"/>
        <dbReference type="ChEBI" id="CHEBI:14649"/>
        <dbReference type="ChEBI" id="CHEBI:15377"/>
        <dbReference type="ChEBI" id="CHEBI:15378"/>
        <dbReference type="ChEBI" id="CHEBI:144029"/>
        <dbReference type="ChEBI" id="CHEBI:144051"/>
    </reaction>
    <physiologicalReaction direction="left-to-right" evidence="9">
        <dbReference type="Rhea" id="RHEA:60877"/>
    </physiologicalReaction>
</comment>
<keyword evidence="8" id="KW-0520">NAD</keyword>
<dbReference type="EC" id="3.6.1.22" evidence="4"/>
<evidence type="ECO:0000256" key="8">
    <source>
        <dbReference type="ARBA" id="ARBA00023027"/>
    </source>
</evidence>
<dbReference type="InterPro" id="IPR020084">
    <property type="entry name" value="NUDIX_hydrolase_CS"/>
</dbReference>
<evidence type="ECO:0000256" key="1">
    <source>
        <dbReference type="ARBA" id="ARBA00001946"/>
    </source>
</evidence>
<dbReference type="Pfam" id="PF09297">
    <property type="entry name" value="Zn_ribbon_NUD"/>
    <property type="match status" value="1"/>
</dbReference>
<dbReference type="GO" id="GO:0035529">
    <property type="term" value="F:NADH pyrophosphatase activity"/>
    <property type="evidence" value="ECO:0007669"/>
    <property type="project" value="TreeGrafter"/>
</dbReference>
<sequence>MATLYATPANDEPAWWFVVSADHIFLTHDGEVPFGPLNELAFPDLVQYQVIEIGEIRERTCYLVMADYMDEQFKGGDFAPLRQLLKPDDMEVFAMAGRARQFSDFLNTHRFCGRCGTRMQSVEWELAMHCHQCQHRCYPRVSPCIIVAITKDDQLLLAQGKRHKAGLYSILAGFVEAGENLEQALEREVYEEAGIRVKNIQYHMSQPWSFPHSLMMGFTAEWDSGNLHIDPHELVTGNWFPINDLPQIPPQGTIARTLIDIAIKR</sequence>
<dbReference type="InterPro" id="IPR050241">
    <property type="entry name" value="NAD-cap_RNA_hydrolase_NudC"/>
</dbReference>
<dbReference type="InterPro" id="IPR000086">
    <property type="entry name" value="NUDIX_hydrolase_dom"/>
</dbReference>
<evidence type="ECO:0000256" key="6">
    <source>
        <dbReference type="ARBA" id="ARBA00022801"/>
    </source>
</evidence>
<evidence type="ECO:0000256" key="10">
    <source>
        <dbReference type="RuleBase" id="RU003476"/>
    </source>
</evidence>
<evidence type="ECO:0000313" key="12">
    <source>
        <dbReference type="EMBL" id="RUO62703.1"/>
    </source>
</evidence>
<dbReference type="SUPFAM" id="SSF55811">
    <property type="entry name" value="Nudix"/>
    <property type="match status" value="2"/>
</dbReference>
<proteinExistence type="inferred from homology"/>
<dbReference type="InterPro" id="IPR015376">
    <property type="entry name" value="Znr_NADH_PPase"/>
</dbReference>
<dbReference type="Pfam" id="PF00293">
    <property type="entry name" value="NUDIX"/>
    <property type="match status" value="1"/>
</dbReference>
<reference evidence="12 13" key="1">
    <citation type="journal article" date="2011" name="Front. Microbiol.">
        <title>Genomic signatures of strain selection and enhancement in Bacillus atrophaeus var. globigii, a historical biowarfare simulant.</title>
        <authorList>
            <person name="Gibbons H.S."/>
            <person name="Broomall S.M."/>
            <person name="McNew L.A."/>
            <person name="Daligault H."/>
            <person name="Chapman C."/>
            <person name="Bruce D."/>
            <person name="Karavis M."/>
            <person name="Krepps M."/>
            <person name="McGregor P.A."/>
            <person name="Hong C."/>
            <person name="Park K.H."/>
            <person name="Akmal A."/>
            <person name="Feldman A."/>
            <person name="Lin J.S."/>
            <person name="Chang W.E."/>
            <person name="Higgs B.W."/>
            <person name="Demirev P."/>
            <person name="Lindquist J."/>
            <person name="Liem A."/>
            <person name="Fochler E."/>
            <person name="Read T.D."/>
            <person name="Tapia R."/>
            <person name="Johnson S."/>
            <person name="Bishop-Lilly K.A."/>
            <person name="Detter C."/>
            <person name="Han C."/>
            <person name="Sozhamannan S."/>
            <person name="Rosenzweig C.N."/>
            <person name="Skowronski E.W."/>
        </authorList>
    </citation>
    <scope>NUCLEOTIDE SEQUENCE [LARGE SCALE GENOMIC DNA]</scope>
    <source>
        <strain evidence="12 13">TPS4-2</strain>
    </source>
</reference>
<comment type="cofactor">
    <cofactor evidence="1">
        <name>Mg(2+)</name>
        <dbReference type="ChEBI" id="CHEBI:18420"/>
    </cofactor>
</comment>
<dbReference type="GO" id="GO:0046872">
    <property type="term" value="F:metal ion binding"/>
    <property type="evidence" value="ECO:0007669"/>
    <property type="project" value="UniProtKB-KW"/>
</dbReference>
<dbReference type="GO" id="GO:0006742">
    <property type="term" value="P:NADP+ catabolic process"/>
    <property type="evidence" value="ECO:0007669"/>
    <property type="project" value="TreeGrafter"/>
</dbReference>
<dbReference type="Proteomes" id="UP000288361">
    <property type="component" value="Unassembled WGS sequence"/>
</dbReference>
<dbReference type="PANTHER" id="PTHR42904:SF6">
    <property type="entry name" value="NAD-CAPPED RNA HYDROLASE NUDT12"/>
    <property type="match status" value="1"/>
</dbReference>
<keyword evidence="7" id="KW-0460">Magnesium</keyword>
<dbReference type="PANTHER" id="PTHR42904">
    <property type="entry name" value="NUDIX HYDROLASE, NUDC SUBFAMILY"/>
    <property type="match status" value="1"/>
</dbReference>
<dbReference type="Pfam" id="PF09296">
    <property type="entry name" value="NUDIX-like"/>
    <property type="match status" value="1"/>
</dbReference>
<evidence type="ECO:0000259" key="11">
    <source>
        <dbReference type="PROSITE" id="PS51462"/>
    </source>
</evidence>
<keyword evidence="6 10" id="KW-0378">Hydrolase</keyword>
<evidence type="ECO:0000256" key="3">
    <source>
        <dbReference type="ARBA" id="ARBA00009595"/>
    </source>
</evidence>
<evidence type="ECO:0000256" key="9">
    <source>
        <dbReference type="ARBA" id="ARBA00023679"/>
    </source>
</evidence>
<evidence type="ECO:0000256" key="4">
    <source>
        <dbReference type="ARBA" id="ARBA00012381"/>
    </source>
</evidence>
<organism evidence="12 13">
    <name type="scientific">Idiomarina piscisalsi</name>
    <dbReference type="NCBI Taxonomy" id="1096243"/>
    <lineage>
        <taxon>Bacteria</taxon>
        <taxon>Pseudomonadati</taxon>
        <taxon>Pseudomonadota</taxon>
        <taxon>Gammaproteobacteria</taxon>
        <taxon>Alteromonadales</taxon>
        <taxon>Idiomarinaceae</taxon>
        <taxon>Idiomarina</taxon>
    </lineage>
</organism>
<dbReference type="CDD" id="cd03429">
    <property type="entry name" value="NUDIX_NADH_pyrophosphatase_Nudt13"/>
    <property type="match status" value="1"/>
</dbReference>
<dbReference type="NCBIfam" id="NF001299">
    <property type="entry name" value="PRK00241.1"/>
    <property type="match status" value="1"/>
</dbReference>
<dbReference type="InterPro" id="IPR015797">
    <property type="entry name" value="NUDIX_hydrolase-like_dom_sf"/>
</dbReference>
<name>A0A432YP33_9GAMM</name>
<comment type="cofactor">
    <cofactor evidence="2">
        <name>Zn(2+)</name>
        <dbReference type="ChEBI" id="CHEBI:29105"/>
    </cofactor>
</comment>
<evidence type="ECO:0000256" key="5">
    <source>
        <dbReference type="ARBA" id="ARBA00022723"/>
    </source>
</evidence>
<dbReference type="AlphaFoldDB" id="A0A432YP33"/>
<dbReference type="Gene3D" id="3.90.79.10">
    <property type="entry name" value="Nucleoside Triphosphate Pyrophosphohydrolase"/>
    <property type="match status" value="1"/>
</dbReference>
<dbReference type="EMBL" id="PIQA01000011">
    <property type="protein sequence ID" value="RUO62703.1"/>
    <property type="molecule type" value="Genomic_DNA"/>
</dbReference>
<evidence type="ECO:0000313" key="13">
    <source>
        <dbReference type="Proteomes" id="UP000288361"/>
    </source>
</evidence>
<dbReference type="GO" id="GO:0005829">
    <property type="term" value="C:cytosol"/>
    <property type="evidence" value="ECO:0007669"/>
    <property type="project" value="TreeGrafter"/>
</dbReference>
<dbReference type="PROSITE" id="PS51462">
    <property type="entry name" value="NUDIX"/>
    <property type="match status" value="1"/>
</dbReference>
<feature type="domain" description="Nudix hydrolase" evidence="11">
    <location>
        <begin position="139"/>
        <end position="262"/>
    </location>
</feature>
<dbReference type="Gene3D" id="3.90.79.20">
    <property type="match status" value="1"/>
</dbReference>
<dbReference type="GO" id="GO:0019677">
    <property type="term" value="P:NAD+ catabolic process"/>
    <property type="evidence" value="ECO:0007669"/>
    <property type="project" value="TreeGrafter"/>
</dbReference>
<dbReference type="RefSeq" id="WP_126752573.1">
    <property type="nucleotide sequence ID" value="NZ_JBHUMT010000004.1"/>
</dbReference>
<keyword evidence="5" id="KW-0479">Metal-binding</keyword>
<gene>
    <name evidence="12" type="ORF">CWI73_09525</name>
</gene>
<comment type="similarity">
    <text evidence="3">Belongs to the Nudix hydrolase family. NudC subfamily.</text>
</comment>
<dbReference type="InterPro" id="IPR049734">
    <property type="entry name" value="NudC-like_C"/>
</dbReference>